<feature type="chain" id="PRO_5007462080" description="Outer membrane protein beta-barrel domain-containing protein" evidence="1">
    <location>
        <begin position="21"/>
        <end position="227"/>
    </location>
</feature>
<evidence type="ECO:0000313" key="2">
    <source>
        <dbReference type="EMBL" id="KXB75356.1"/>
    </source>
</evidence>
<proteinExistence type="predicted"/>
<organism evidence="2 3">
    <name type="scientific">Porphyromonas somerae</name>
    <dbReference type="NCBI Taxonomy" id="322095"/>
    <lineage>
        <taxon>Bacteria</taxon>
        <taxon>Pseudomonadati</taxon>
        <taxon>Bacteroidota</taxon>
        <taxon>Bacteroidia</taxon>
        <taxon>Bacteroidales</taxon>
        <taxon>Porphyromonadaceae</taxon>
        <taxon>Porphyromonas</taxon>
    </lineage>
</organism>
<gene>
    <name evidence="2" type="ORF">HMPREF3185_01414</name>
</gene>
<keyword evidence="1" id="KW-0732">Signal</keyword>
<evidence type="ECO:0008006" key="4">
    <source>
        <dbReference type="Google" id="ProtNLM"/>
    </source>
</evidence>
<sequence>MKRLFLSLLACLMFACLAEAQRTHDTIYLKNGSILYGQIIEELPDTQVKIRLRDGSLLICPYSDLERIEYSTGRASFYDEPREPYLNWHLDAGYLFGPSERQHIGAFVSYGARFSRALFLGLGSGVMCDRAESADLVIPIYGHLRAYLPIRGPIKPFVDLRPGYGFTLVNRVSGFYGSAVVGLDLWRFTCGVGVSTVRNSSSGDPLLDREPIPYRATGFTLRIGMTL</sequence>
<feature type="signal peptide" evidence="1">
    <location>
        <begin position="1"/>
        <end position="20"/>
    </location>
</feature>
<protein>
    <recommendedName>
        <fullName evidence="4">Outer membrane protein beta-barrel domain-containing protein</fullName>
    </recommendedName>
</protein>
<dbReference type="OrthoDB" id="1014848at2"/>
<evidence type="ECO:0000313" key="3">
    <source>
        <dbReference type="Proteomes" id="UP000070224"/>
    </source>
</evidence>
<dbReference type="RefSeq" id="WP_156430001.1">
    <property type="nucleotide sequence ID" value="NZ_KQ960453.1"/>
</dbReference>
<accession>A0A134B601</accession>
<dbReference type="AlphaFoldDB" id="A0A134B601"/>
<comment type="caution">
    <text evidence="2">The sequence shown here is derived from an EMBL/GenBank/DDBJ whole genome shotgun (WGS) entry which is preliminary data.</text>
</comment>
<dbReference type="PROSITE" id="PS51257">
    <property type="entry name" value="PROKAR_LIPOPROTEIN"/>
    <property type="match status" value="1"/>
</dbReference>
<evidence type="ECO:0000256" key="1">
    <source>
        <dbReference type="SAM" id="SignalP"/>
    </source>
</evidence>
<reference evidence="3" key="1">
    <citation type="submission" date="2016-01" db="EMBL/GenBank/DDBJ databases">
        <authorList>
            <person name="Mitreva M."/>
            <person name="Pepin K.H."/>
            <person name="Mihindukulasuriya K.A."/>
            <person name="Fulton R."/>
            <person name="Fronick C."/>
            <person name="O'Laughlin M."/>
            <person name="Miner T."/>
            <person name="Herter B."/>
            <person name="Rosa B.A."/>
            <person name="Cordes M."/>
            <person name="Tomlinson C."/>
            <person name="Wollam A."/>
            <person name="Palsikar V.B."/>
            <person name="Mardis E.R."/>
            <person name="Wilson R.K."/>
        </authorList>
    </citation>
    <scope>NUCLEOTIDE SEQUENCE [LARGE SCALE GENOMIC DNA]</scope>
    <source>
        <strain evidence="3">KA00683</strain>
    </source>
</reference>
<keyword evidence="3" id="KW-1185">Reference proteome</keyword>
<dbReference type="PATRIC" id="fig|322095.3.peg.1395"/>
<dbReference type="Proteomes" id="UP000070224">
    <property type="component" value="Unassembled WGS sequence"/>
</dbReference>
<name>A0A134B601_9PORP</name>
<dbReference type="STRING" id="322095.HMPREF3185_01414"/>
<dbReference type="EMBL" id="LSDK01000093">
    <property type="protein sequence ID" value="KXB75356.1"/>
    <property type="molecule type" value="Genomic_DNA"/>
</dbReference>